<proteinExistence type="predicted"/>
<sequence length="156" mass="17565">MSVLSGVVLVVSAIALLLFYFMRTQDEGFGCQSDTVSWKTYSTGDLTDMSLTTLFLFNSKDVVTVIHKGVLRKEGQNFLIDRNYTLTVEKVDGSNIYYIKDKKMNKSEDDVAPDGIVNEMLLDNINFFYITSIKEHAWLIKGLVLPIMMCVSVPTS</sequence>
<gene>
    <name evidence="2" type="ORF">EJE24_16625</name>
</gene>
<keyword evidence="1" id="KW-0472">Membrane</keyword>
<evidence type="ECO:0000256" key="1">
    <source>
        <dbReference type="SAM" id="Phobius"/>
    </source>
</evidence>
<dbReference type="EMBL" id="RWHU01000006">
    <property type="protein sequence ID" value="RSK65855.1"/>
    <property type="molecule type" value="Genomic_DNA"/>
</dbReference>
<comment type="caution">
    <text evidence="2">The sequence shown here is derived from an EMBL/GenBank/DDBJ whole genome shotgun (WGS) entry which is preliminary data.</text>
</comment>
<reference evidence="2 3" key="1">
    <citation type="submission" date="2018-12" db="EMBL/GenBank/DDBJ databases">
        <title>The Genome Submission of two Enterobacter spp. strains.</title>
        <authorList>
            <person name="Wu W."/>
            <person name="Wei L."/>
            <person name="Feng Y."/>
            <person name="Zong Z."/>
        </authorList>
    </citation>
    <scope>NUCLEOTIDE SEQUENCE [LARGE SCALE GENOMIC DNA]</scope>
    <source>
        <strain evidence="2 3">WCHEHu045002</strain>
    </source>
</reference>
<dbReference type="OrthoDB" id="6603074at2"/>
<evidence type="ECO:0000313" key="3">
    <source>
        <dbReference type="Proteomes" id="UP000276389"/>
    </source>
</evidence>
<accession>A0A428LND0</accession>
<name>A0A428LND0_9ENTR</name>
<keyword evidence="1" id="KW-1133">Transmembrane helix</keyword>
<evidence type="ECO:0000313" key="2">
    <source>
        <dbReference type="EMBL" id="RSK65855.1"/>
    </source>
</evidence>
<organism evidence="2 3">
    <name type="scientific">Enterobacter huaxiensis</name>
    <dbReference type="NCBI Taxonomy" id="2494702"/>
    <lineage>
        <taxon>Bacteria</taxon>
        <taxon>Pseudomonadati</taxon>
        <taxon>Pseudomonadota</taxon>
        <taxon>Gammaproteobacteria</taxon>
        <taxon>Enterobacterales</taxon>
        <taxon>Enterobacteriaceae</taxon>
        <taxon>Enterobacter</taxon>
    </lineage>
</organism>
<protein>
    <recommendedName>
        <fullName evidence="4">FidL</fullName>
    </recommendedName>
</protein>
<dbReference type="Proteomes" id="UP000276389">
    <property type="component" value="Unassembled WGS sequence"/>
</dbReference>
<dbReference type="AlphaFoldDB" id="A0A428LND0"/>
<feature type="transmembrane region" description="Helical" evidence="1">
    <location>
        <begin position="6"/>
        <end position="22"/>
    </location>
</feature>
<evidence type="ECO:0008006" key="4">
    <source>
        <dbReference type="Google" id="ProtNLM"/>
    </source>
</evidence>
<keyword evidence="1" id="KW-0812">Transmembrane</keyword>